<name>A0A852T6F6_9BACI</name>
<dbReference type="InterPro" id="IPR006059">
    <property type="entry name" value="SBP"/>
</dbReference>
<protein>
    <submittedName>
        <fullName evidence="2">Aldouronate transport system substrate-binding protein</fullName>
    </submittedName>
</protein>
<dbReference type="SUPFAM" id="SSF53850">
    <property type="entry name" value="Periplasmic binding protein-like II"/>
    <property type="match status" value="1"/>
</dbReference>
<dbReference type="PROSITE" id="PS51257">
    <property type="entry name" value="PROKAR_LIPOPROTEIN"/>
    <property type="match status" value="1"/>
</dbReference>
<dbReference type="CDD" id="cd13581">
    <property type="entry name" value="PBP2_AlgQ_like_2"/>
    <property type="match status" value="1"/>
</dbReference>
<dbReference type="AlphaFoldDB" id="A0A852T6F6"/>
<feature type="chain" id="PRO_5038798164" evidence="1">
    <location>
        <begin position="21"/>
        <end position="539"/>
    </location>
</feature>
<dbReference type="PANTHER" id="PTHR43649">
    <property type="entry name" value="ARABINOSE-BINDING PROTEIN-RELATED"/>
    <property type="match status" value="1"/>
</dbReference>
<evidence type="ECO:0000313" key="3">
    <source>
        <dbReference type="Proteomes" id="UP000548423"/>
    </source>
</evidence>
<reference evidence="3" key="2">
    <citation type="submission" date="2020-08" db="EMBL/GenBank/DDBJ databases">
        <title>The Agave Microbiome: Exploring the role of microbial communities in plant adaptations to desert environments.</title>
        <authorList>
            <person name="Partida-Martinez L.P."/>
        </authorList>
    </citation>
    <scope>NUCLEOTIDE SEQUENCE [LARGE SCALE GENOMIC DNA]</scope>
    <source>
        <strain evidence="3">AT2.8</strain>
    </source>
</reference>
<dbReference type="PANTHER" id="PTHR43649:SF12">
    <property type="entry name" value="DIACETYLCHITOBIOSE BINDING PROTEIN DASA"/>
    <property type="match status" value="1"/>
</dbReference>
<dbReference type="EMBL" id="JACCBX010000001">
    <property type="protein sequence ID" value="NYE03397.1"/>
    <property type="molecule type" value="Genomic_DNA"/>
</dbReference>
<evidence type="ECO:0000313" key="2">
    <source>
        <dbReference type="EMBL" id="NYE03397.1"/>
    </source>
</evidence>
<keyword evidence="1" id="KW-0732">Signal</keyword>
<reference evidence="3" key="1">
    <citation type="submission" date="2020-07" db="EMBL/GenBank/DDBJ databases">
        <authorList>
            <person name="Partida-Martinez L."/>
            <person name="Huntemann M."/>
            <person name="Clum A."/>
            <person name="Wang J."/>
            <person name="Palaniappan K."/>
            <person name="Ritter S."/>
            <person name="Chen I.-M."/>
            <person name="Stamatis D."/>
            <person name="Reddy T."/>
            <person name="O'Malley R."/>
            <person name="Daum C."/>
            <person name="Shapiro N."/>
            <person name="Ivanova N."/>
            <person name="Kyrpides N."/>
            <person name="Woyke T."/>
        </authorList>
    </citation>
    <scope>NUCLEOTIDE SEQUENCE [LARGE SCALE GENOMIC DNA]</scope>
    <source>
        <strain evidence="3">AT2.8</strain>
    </source>
</reference>
<evidence type="ECO:0000256" key="1">
    <source>
        <dbReference type="SAM" id="SignalP"/>
    </source>
</evidence>
<feature type="signal peptide" evidence="1">
    <location>
        <begin position="1"/>
        <end position="20"/>
    </location>
</feature>
<gene>
    <name evidence="2" type="ORF">F4694_000116</name>
</gene>
<comment type="caution">
    <text evidence="2">The sequence shown here is derived from an EMBL/GenBank/DDBJ whole genome shotgun (WGS) entry which is preliminary data.</text>
</comment>
<dbReference type="Pfam" id="PF13416">
    <property type="entry name" value="SBP_bac_8"/>
    <property type="match status" value="1"/>
</dbReference>
<proteinExistence type="predicted"/>
<organism evidence="2 3">
    <name type="scientific">Neobacillus niacini</name>
    <dbReference type="NCBI Taxonomy" id="86668"/>
    <lineage>
        <taxon>Bacteria</taxon>
        <taxon>Bacillati</taxon>
        <taxon>Bacillota</taxon>
        <taxon>Bacilli</taxon>
        <taxon>Bacillales</taxon>
        <taxon>Bacillaceae</taxon>
        <taxon>Neobacillus</taxon>
    </lineage>
</organism>
<sequence>MKKRVFTTASALLLSGSLLLTGCTSKSGGSESFSSKDYGLKDVTFPLKEEKTLKIMTSSSPLAPENPNDKLIFQRLEDQTGVKIDWRNYTTDIFNEKRNLAIASGELPDAIFNAGFSDYELLKHAKDGVIVPVEDLIQYMPNLQAVLEKAPQYKAMMTAPDGHIYAFPWIEELGEGKESIHSVDAFPWINMEWLNKLGLEVPKTTEELKQVLIAFKTQDPNGNGEADEIPMSFIINDGGQDPHSLFGAFGLGDNWDFTVVTNDGEVKLTAADESYKKAISWFNDLYNEGLIDIEAFEHDWNTYLAKGRDKKYGLYFTWDKGNITGMGDDYDLLAPLKGPEGHQNVARTNGMGFDRSRLVVTSANKNLELTAKWIDQLYNPSQSVQNNWGTYGDEKQQNIFGMDEATKMLKHLPLEGTAPVELREKTSVGGPLAILDSYYGTVTTKPDDAAWRLNLMKEVMVPYMEADNIYPRVFFSLEDLDRLSVIETDMFAYIKRKRAEWIANGGVEKEWNEYLAELDRLGLQEWLDIKQKGYDRNQQ</sequence>
<accession>A0A852T6F6</accession>
<dbReference type="Proteomes" id="UP000548423">
    <property type="component" value="Unassembled WGS sequence"/>
</dbReference>
<dbReference type="Gene3D" id="3.40.190.10">
    <property type="entry name" value="Periplasmic binding protein-like II"/>
    <property type="match status" value="2"/>
</dbReference>
<dbReference type="InterPro" id="IPR050490">
    <property type="entry name" value="Bact_solute-bd_prot1"/>
</dbReference>